<dbReference type="Proteomes" id="UP000008066">
    <property type="component" value="Unassembled WGS sequence"/>
</dbReference>
<dbReference type="KEGG" id="cthr:CTHT_0043600"/>
<evidence type="ECO:0000256" key="2">
    <source>
        <dbReference type="ARBA" id="ARBA00022741"/>
    </source>
</evidence>
<keyword evidence="1" id="KW-0479">Metal-binding</keyword>
<keyword evidence="4" id="KW-0342">GTP-binding</keyword>
<dbReference type="InterPro" id="IPR052279">
    <property type="entry name" value="EngB_GTPase"/>
</dbReference>
<dbReference type="Gene3D" id="3.40.50.300">
    <property type="entry name" value="P-loop containing nucleotide triphosphate hydrolases"/>
    <property type="match status" value="1"/>
</dbReference>
<dbReference type="OMA" id="QPERANK"/>
<dbReference type="EMBL" id="GL988043">
    <property type="protein sequence ID" value="EGS19870.1"/>
    <property type="molecule type" value="Genomic_DNA"/>
</dbReference>
<reference evidence="7 8" key="1">
    <citation type="journal article" date="2011" name="Cell">
        <title>Insight into structure and assembly of the nuclear pore complex by utilizing the genome of a eukaryotic thermophile.</title>
        <authorList>
            <person name="Amlacher S."/>
            <person name="Sarges P."/>
            <person name="Flemming D."/>
            <person name="van Noort V."/>
            <person name="Kunze R."/>
            <person name="Devos D.P."/>
            <person name="Arumugam M."/>
            <person name="Bork P."/>
            <person name="Hurt E."/>
        </authorList>
    </citation>
    <scope>NUCLEOTIDE SEQUENCE [LARGE SCALE GENOMIC DNA]</scope>
    <source>
        <strain evidence="8">DSM 1495 / CBS 144.50 / IMI 039719</strain>
    </source>
</reference>
<dbReference type="PROSITE" id="PS51706">
    <property type="entry name" value="G_ENGB"/>
    <property type="match status" value="1"/>
</dbReference>
<dbReference type="eggNOG" id="KOG2486">
    <property type="taxonomic scope" value="Eukaryota"/>
</dbReference>
<dbReference type="HOGENOM" id="CLU_033732_4_2_1"/>
<dbReference type="RefSeq" id="XP_006694755.1">
    <property type="nucleotide sequence ID" value="XM_006694692.1"/>
</dbReference>
<dbReference type="OrthoDB" id="391988at2759"/>
<dbReference type="InterPro" id="IPR030393">
    <property type="entry name" value="G_ENGB_dom"/>
</dbReference>
<keyword evidence="8" id="KW-1185">Reference proteome</keyword>
<feature type="compositionally biased region" description="Pro residues" evidence="5">
    <location>
        <begin position="109"/>
        <end position="121"/>
    </location>
</feature>
<dbReference type="InterPro" id="IPR027417">
    <property type="entry name" value="P-loop_NTPase"/>
</dbReference>
<gene>
    <name evidence="7" type="ORF">CTHT_0043600</name>
</gene>
<evidence type="ECO:0000256" key="5">
    <source>
        <dbReference type="SAM" id="MobiDB-lite"/>
    </source>
</evidence>
<dbReference type="PANTHER" id="PTHR46498:SF1">
    <property type="entry name" value="GTP-BINDING PROTEIN 8"/>
    <property type="match status" value="1"/>
</dbReference>
<feature type="region of interest" description="Disordered" evidence="5">
    <location>
        <begin position="74"/>
        <end position="126"/>
    </location>
</feature>
<proteinExistence type="predicted"/>
<dbReference type="GeneID" id="18258398"/>
<dbReference type="GO" id="GO:0046872">
    <property type="term" value="F:metal ion binding"/>
    <property type="evidence" value="ECO:0007669"/>
    <property type="project" value="UniProtKB-KW"/>
</dbReference>
<dbReference type="Pfam" id="PF01926">
    <property type="entry name" value="MMR_HSR1"/>
    <property type="match status" value="1"/>
</dbReference>
<evidence type="ECO:0000313" key="8">
    <source>
        <dbReference type="Proteomes" id="UP000008066"/>
    </source>
</evidence>
<evidence type="ECO:0000259" key="6">
    <source>
        <dbReference type="PROSITE" id="PS51706"/>
    </source>
</evidence>
<keyword evidence="3" id="KW-0460">Magnesium</keyword>
<evidence type="ECO:0000313" key="7">
    <source>
        <dbReference type="EMBL" id="EGS19870.1"/>
    </source>
</evidence>
<feature type="domain" description="EngB-type G" evidence="6">
    <location>
        <begin position="160"/>
        <end position="411"/>
    </location>
</feature>
<dbReference type="PANTHER" id="PTHR46498">
    <property type="entry name" value="GTP-BINDING PROTEIN 8"/>
    <property type="match status" value="1"/>
</dbReference>
<keyword evidence="2" id="KW-0547">Nucleotide-binding</keyword>
<dbReference type="SUPFAM" id="SSF52540">
    <property type="entry name" value="P-loop containing nucleoside triphosphate hydrolases"/>
    <property type="match status" value="1"/>
</dbReference>
<evidence type="ECO:0000256" key="3">
    <source>
        <dbReference type="ARBA" id="ARBA00022842"/>
    </source>
</evidence>
<evidence type="ECO:0000256" key="4">
    <source>
        <dbReference type="ARBA" id="ARBA00023134"/>
    </source>
</evidence>
<dbReference type="STRING" id="759272.G0S8V9"/>
<organism evidence="8">
    <name type="scientific">Chaetomium thermophilum (strain DSM 1495 / CBS 144.50 / IMI 039719)</name>
    <name type="common">Thermochaetoides thermophila</name>
    <dbReference type="NCBI Taxonomy" id="759272"/>
    <lineage>
        <taxon>Eukaryota</taxon>
        <taxon>Fungi</taxon>
        <taxon>Dikarya</taxon>
        <taxon>Ascomycota</taxon>
        <taxon>Pezizomycotina</taxon>
        <taxon>Sordariomycetes</taxon>
        <taxon>Sordariomycetidae</taxon>
        <taxon>Sordariales</taxon>
        <taxon>Chaetomiaceae</taxon>
        <taxon>Thermochaetoides</taxon>
    </lineage>
</organism>
<evidence type="ECO:0000256" key="1">
    <source>
        <dbReference type="ARBA" id="ARBA00022723"/>
    </source>
</evidence>
<dbReference type="AlphaFoldDB" id="G0S8V9"/>
<dbReference type="GO" id="GO:0005525">
    <property type="term" value="F:GTP binding"/>
    <property type="evidence" value="ECO:0007669"/>
    <property type="project" value="UniProtKB-KW"/>
</dbReference>
<dbReference type="GO" id="GO:0005739">
    <property type="term" value="C:mitochondrion"/>
    <property type="evidence" value="ECO:0007669"/>
    <property type="project" value="TreeGrafter"/>
</dbReference>
<accession>G0S8V9</accession>
<sequence length="451" mass="50076">MPPTRITSFITRPSPARLLRAPPISRLINTVQPPGPNLGFPERKRLFLSEDDPDFDPSTTISGQFENIQVTEEELNNTPPRRPQRPPPVNTIKLYHGPSSKVQSAFSFLPPPSNDPHPTAHPSPQIKPNILDQTSKIFTEKKPETLFRVARFKDIPRNNYIPEICLLGRSNVGKSTLINALSGVDTARAGALHGQQAKSRGLAIVSKWSGSTKLMSGYLFGDAVKAQKQKWIDELDENKGVVFTGLKTRKEKRDAVKKLEKMPEHRLCVVDLPGYGLGSQTEWGIEIEKYLSRRKILHGAVLLIDAVVGMKELDRAVLQMLRDCGVRTAVVLTKADKLRKLPSPAAADRQMKEVCLSVWRELRRLERGSEWVEGGEKGWEREIWVTGAGDPQSTGFGVAGVRYLISRMAGAVEEERKLTIVPGAAKVTSGEIVKFDDIPWVHSLAQRPASS</sequence>
<protein>
    <recommendedName>
        <fullName evidence="6">EngB-type G domain-containing protein</fullName>
    </recommendedName>
</protein>
<dbReference type="InterPro" id="IPR006073">
    <property type="entry name" value="GTP-bd"/>
</dbReference>
<name>G0S8V9_CHATD</name>